<evidence type="ECO:0000256" key="3">
    <source>
        <dbReference type="PROSITE-ProRule" id="PRU00339"/>
    </source>
</evidence>
<dbReference type="PANTHER" id="PTHR45641">
    <property type="entry name" value="TETRATRICOPEPTIDE REPEAT PROTEIN (AFU_ORTHOLOGUE AFUA_6G03870)"/>
    <property type="match status" value="1"/>
</dbReference>
<dbReference type="STRING" id="105231.A0A1Y1HRV0"/>
<dbReference type="Pfam" id="PF13374">
    <property type="entry name" value="TPR_10"/>
    <property type="match status" value="1"/>
</dbReference>
<dbReference type="Pfam" id="PF13424">
    <property type="entry name" value="TPR_12"/>
    <property type="match status" value="2"/>
</dbReference>
<reference evidence="6 7" key="1">
    <citation type="journal article" date="2014" name="Nat. Commun.">
        <title>Klebsormidium flaccidum genome reveals primary factors for plant terrestrial adaptation.</title>
        <authorList>
            <person name="Hori K."/>
            <person name="Maruyama F."/>
            <person name="Fujisawa T."/>
            <person name="Togashi T."/>
            <person name="Yamamoto N."/>
            <person name="Seo M."/>
            <person name="Sato S."/>
            <person name="Yamada T."/>
            <person name="Mori H."/>
            <person name="Tajima N."/>
            <person name="Moriyama T."/>
            <person name="Ikeuchi M."/>
            <person name="Watanabe M."/>
            <person name="Wada H."/>
            <person name="Kobayashi K."/>
            <person name="Saito M."/>
            <person name="Masuda T."/>
            <person name="Sasaki-Sekimoto Y."/>
            <person name="Mashiguchi K."/>
            <person name="Awai K."/>
            <person name="Shimojima M."/>
            <person name="Masuda S."/>
            <person name="Iwai M."/>
            <person name="Nobusawa T."/>
            <person name="Narise T."/>
            <person name="Kondo S."/>
            <person name="Saito H."/>
            <person name="Sato R."/>
            <person name="Murakawa M."/>
            <person name="Ihara Y."/>
            <person name="Oshima-Yamada Y."/>
            <person name="Ohtaka K."/>
            <person name="Satoh M."/>
            <person name="Sonobe K."/>
            <person name="Ishii M."/>
            <person name="Ohtani R."/>
            <person name="Kanamori-Sato M."/>
            <person name="Honoki R."/>
            <person name="Miyazaki D."/>
            <person name="Mochizuki H."/>
            <person name="Umetsu J."/>
            <person name="Higashi K."/>
            <person name="Shibata D."/>
            <person name="Kamiya Y."/>
            <person name="Sato N."/>
            <person name="Nakamura Y."/>
            <person name="Tabata S."/>
            <person name="Ida S."/>
            <person name="Kurokawa K."/>
            <person name="Ohta H."/>
        </authorList>
    </citation>
    <scope>NUCLEOTIDE SEQUENCE [LARGE SCALE GENOMIC DNA]</scope>
    <source>
        <strain evidence="6 7">NIES-2285</strain>
    </source>
</reference>
<organism evidence="6 7">
    <name type="scientific">Klebsormidium nitens</name>
    <name type="common">Green alga</name>
    <name type="synonym">Ulothrix nitens</name>
    <dbReference type="NCBI Taxonomy" id="105231"/>
    <lineage>
        <taxon>Eukaryota</taxon>
        <taxon>Viridiplantae</taxon>
        <taxon>Streptophyta</taxon>
        <taxon>Klebsormidiophyceae</taxon>
        <taxon>Klebsormidiales</taxon>
        <taxon>Klebsormidiaceae</taxon>
        <taxon>Klebsormidium</taxon>
    </lineage>
</organism>
<dbReference type="InterPro" id="IPR002182">
    <property type="entry name" value="NB-ARC"/>
</dbReference>
<dbReference type="SMART" id="SM00028">
    <property type="entry name" value="TPR"/>
    <property type="match status" value="6"/>
</dbReference>
<sequence length="924" mass="100843">MVEAELLAQTIQGKGWGNRFFLAAPYEEKLKGKLDSLKEVRAKLGLEAAWASVEKLDQVLELLQSSRPEAIIGKHNVPEVDPLFGGREEILERMYDALVGGCRDQAAGARTIVCLWGIRGIGKTQLARKYCHANLSRYGRVLWIDVQGKGAQEGYADLGGDVLGLTRAPGEQLGEYVKRVRLTVQNLTEPFLVVFDGANGEAVKELQELLPGEGQACHVLVTTTDDWALRQHGAMPLAVESLGQNEARALLKKGLNFEKEVLIGETSKKLNELAKRLGYLTIALAGAVPLLIERRKEGDPVGLLLAELEGLDGVEPANTLFELSLHSLGHSITGEGGSPDVVCSFATSIAMVAGWFGEGPVSTELLLKASKRYHDAVHGDADVSLWENGALTRKALLRVGHYLPAQLAAGSGTPTQDDTTPHEGRPTLTFHVLFLEYVRRQEGGDTARAATLATVADMDCDAGTVQQFKGVWDVVVVVLGALDLSDLEKVREIGSEYETYLRTNGGDYKTAKAVLESGLEILGTGPRGWRWRLDLADALDSLGVYNRAVEIVEAVVKELERRDAPPPPVKRVRKNSCKWWLPCFSGQGETPDLEADDKHDAVVFQGGADLANTSLDLAGAWNVQASIYNRQGRRAEALLLYEQSLRVKEKAVDPDHLDVAATLNDMAGVLVKQGRLGEALPLYQRALSIFEKAQGPDHPSVATTLNNMAGLLYCQGKYDDALPMYQRSLRIDEKALGPEHPDVAASLNNIAILLTNQGKHEEALPMYQRSLRIEEKALGPKHPHVATTLHNMASLLNDQGRYEEALPLYERALAIEEKALGSEHPEVATTLNNMGSVLFNQGRYEEAVPLYKRALEIRKKALGLEHPDTTTSRSNLEDAERKLAAVRTDQGMGSSVREDIAESNTSNSGAHENVVSQELTLNDL</sequence>
<accession>A0A1Y1HRV0</accession>
<evidence type="ECO:0000313" key="7">
    <source>
        <dbReference type="Proteomes" id="UP000054558"/>
    </source>
</evidence>
<feature type="region of interest" description="Disordered" evidence="4">
    <location>
        <begin position="887"/>
        <end position="924"/>
    </location>
</feature>
<feature type="repeat" description="TPR" evidence="3">
    <location>
        <begin position="828"/>
        <end position="861"/>
    </location>
</feature>
<evidence type="ECO:0000256" key="2">
    <source>
        <dbReference type="ARBA" id="ARBA00022803"/>
    </source>
</evidence>
<feature type="repeat" description="TPR" evidence="3">
    <location>
        <begin position="702"/>
        <end position="735"/>
    </location>
</feature>
<gene>
    <name evidence="6" type="ORF">KFL_000780280</name>
</gene>
<dbReference type="Pfam" id="PF13176">
    <property type="entry name" value="TPR_7"/>
    <property type="match status" value="1"/>
</dbReference>
<dbReference type="Pfam" id="PF00931">
    <property type="entry name" value="NB-ARC"/>
    <property type="match status" value="1"/>
</dbReference>
<dbReference type="InterPro" id="IPR027417">
    <property type="entry name" value="P-loop_NTPase"/>
</dbReference>
<dbReference type="PROSITE" id="PS50005">
    <property type="entry name" value="TPR"/>
    <property type="match status" value="4"/>
</dbReference>
<keyword evidence="7" id="KW-1185">Reference proteome</keyword>
<name>A0A1Y1HRV0_KLENI</name>
<dbReference type="Gene3D" id="3.40.50.300">
    <property type="entry name" value="P-loop containing nucleotide triphosphate hydrolases"/>
    <property type="match status" value="1"/>
</dbReference>
<evidence type="ECO:0000259" key="5">
    <source>
        <dbReference type="Pfam" id="PF00931"/>
    </source>
</evidence>
<dbReference type="SUPFAM" id="SSF52540">
    <property type="entry name" value="P-loop containing nucleoside triphosphate hydrolases"/>
    <property type="match status" value="1"/>
</dbReference>
<feature type="repeat" description="TPR" evidence="3">
    <location>
        <begin position="786"/>
        <end position="819"/>
    </location>
</feature>
<dbReference type="OMA" id="HVISACH"/>
<proteinExistence type="predicted"/>
<dbReference type="PROSITE" id="PS50293">
    <property type="entry name" value="TPR_REGION"/>
    <property type="match status" value="2"/>
</dbReference>
<dbReference type="Gene3D" id="1.25.40.10">
    <property type="entry name" value="Tetratricopeptide repeat domain"/>
    <property type="match status" value="2"/>
</dbReference>
<dbReference type="InterPro" id="IPR019734">
    <property type="entry name" value="TPR_rpt"/>
</dbReference>
<dbReference type="GO" id="GO:0043531">
    <property type="term" value="F:ADP binding"/>
    <property type="evidence" value="ECO:0007669"/>
    <property type="project" value="InterPro"/>
</dbReference>
<dbReference type="EMBL" id="DF237027">
    <property type="protein sequence ID" value="GAQ81365.1"/>
    <property type="molecule type" value="Genomic_DNA"/>
</dbReference>
<keyword evidence="2 3" id="KW-0802">TPR repeat</keyword>
<dbReference type="OrthoDB" id="541101at2759"/>
<dbReference type="InterPro" id="IPR011990">
    <property type="entry name" value="TPR-like_helical_dom_sf"/>
</dbReference>
<feature type="compositionally biased region" description="Polar residues" evidence="4">
    <location>
        <begin position="902"/>
        <end position="924"/>
    </location>
</feature>
<evidence type="ECO:0000256" key="4">
    <source>
        <dbReference type="SAM" id="MobiDB-lite"/>
    </source>
</evidence>
<protein>
    <submittedName>
        <fullName evidence="6">Kinesin light chain</fullName>
    </submittedName>
</protein>
<feature type="domain" description="NB-ARC" evidence="5">
    <location>
        <begin position="105"/>
        <end position="253"/>
    </location>
</feature>
<feature type="repeat" description="TPR" evidence="3">
    <location>
        <begin position="744"/>
        <end position="777"/>
    </location>
</feature>
<dbReference type="PANTHER" id="PTHR45641:SF19">
    <property type="entry name" value="NEPHROCYSTIN-3"/>
    <property type="match status" value="1"/>
</dbReference>
<evidence type="ECO:0000256" key="1">
    <source>
        <dbReference type="ARBA" id="ARBA00022737"/>
    </source>
</evidence>
<dbReference type="Proteomes" id="UP000054558">
    <property type="component" value="Unassembled WGS sequence"/>
</dbReference>
<evidence type="ECO:0000313" key="6">
    <source>
        <dbReference type="EMBL" id="GAQ81365.1"/>
    </source>
</evidence>
<keyword evidence="1" id="KW-0677">Repeat</keyword>
<dbReference type="AlphaFoldDB" id="A0A1Y1HRV0"/>
<dbReference type="PRINTS" id="PR00381">
    <property type="entry name" value="KINESINLIGHT"/>
</dbReference>
<dbReference type="SUPFAM" id="SSF48452">
    <property type="entry name" value="TPR-like"/>
    <property type="match status" value="2"/>
</dbReference>